<dbReference type="EMBL" id="JAZDWZ010000006">
    <property type="protein sequence ID" value="MEE3928371.1"/>
    <property type="molecule type" value="Genomic_DNA"/>
</dbReference>
<reference evidence="2" key="1">
    <citation type="submission" date="2024-01" db="EMBL/GenBank/DDBJ databases">
        <title>Genome sequence of Mycoplasma ciconiae type strain DSM 25251.</title>
        <authorList>
            <person name="Spergser J."/>
        </authorList>
    </citation>
    <scope>NUCLEOTIDE SEQUENCE [LARGE SCALE GENOMIC DNA]</scope>
    <source>
        <strain evidence="2">DSM 25251</strain>
    </source>
</reference>
<name>A0ABU7MN17_9BACT</name>
<evidence type="ECO:0000256" key="1">
    <source>
        <dbReference type="ARBA" id="ARBA00001946"/>
    </source>
</evidence>
<comment type="cofactor">
    <cofactor evidence="1">
        <name>Mg(2+)</name>
        <dbReference type="ChEBI" id="CHEBI:18420"/>
    </cofactor>
</comment>
<keyword evidence="2" id="KW-0378">Hydrolase</keyword>
<evidence type="ECO:0000313" key="2">
    <source>
        <dbReference type="EMBL" id="MEE3928371.1"/>
    </source>
</evidence>
<dbReference type="GO" id="GO:0016787">
    <property type="term" value="F:hydrolase activity"/>
    <property type="evidence" value="ECO:0007669"/>
    <property type="project" value="UniProtKB-KW"/>
</dbReference>
<evidence type="ECO:0000313" key="3">
    <source>
        <dbReference type="Proteomes" id="UP001344817"/>
    </source>
</evidence>
<proteinExistence type="predicted"/>
<comment type="caution">
    <text evidence="2">The sequence shown here is derived from an EMBL/GenBank/DDBJ whole genome shotgun (WGS) entry which is preliminary data.</text>
</comment>
<dbReference type="Pfam" id="PF08282">
    <property type="entry name" value="Hydrolase_3"/>
    <property type="match status" value="1"/>
</dbReference>
<protein>
    <submittedName>
        <fullName evidence="2">HAD hydrolase family protein</fullName>
    </submittedName>
</protein>
<dbReference type="Gene3D" id="3.30.1240.10">
    <property type="match status" value="1"/>
</dbReference>
<dbReference type="SUPFAM" id="SSF56784">
    <property type="entry name" value="HAD-like"/>
    <property type="match status" value="1"/>
</dbReference>
<dbReference type="Gene3D" id="3.40.50.1000">
    <property type="entry name" value="HAD superfamily/HAD-like"/>
    <property type="match status" value="1"/>
</dbReference>
<accession>A0ABU7MN17</accession>
<dbReference type="RefSeq" id="WP_330500784.1">
    <property type="nucleotide sequence ID" value="NZ_JAZDWZ010000006.1"/>
</dbReference>
<dbReference type="PANTHER" id="PTHR10000">
    <property type="entry name" value="PHOSPHOSERINE PHOSPHATASE"/>
    <property type="match status" value="1"/>
</dbReference>
<keyword evidence="3" id="KW-1185">Reference proteome</keyword>
<dbReference type="InterPro" id="IPR036412">
    <property type="entry name" value="HAD-like_sf"/>
</dbReference>
<organism evidence="2 3">
    <name type="scientific">Mycoplasmopsis ciconiae</name>
    <dbReference type="NCBI Taxonomy" id="561067"/>
    <lineage>
        <taxon>Bacteria</taxon>
        <taxon>Bacillati</taxon>
        <taxon>Mycoplasmatota</taxon>
        <taxon>Mycoplasmoidales</taxon>
        <taxon>Metamycoplasmataceae</taxon>
        <taxon>Mycoplasmopsis</taxon>
    </lineage>
</organism>
<gene>
    <name evidence="2" type="ORF">V2E24_02155</name>
</gene>
<dbReference type="Proteomes" id="UP001344817">
    <property type="component" value="Unassembled WGS sequence"/>
</dbReference>
<dbReference type="PANTHER" id="PTHR10000:SF8">
    <property type="entry name" value="HAD SUPERFAMILY HYDROLASE-LIKE, TYPE 3"/>
    <property type="match status" value="1"/>
</dbReference>
<dbReference type="InterPro" id="IPR023214">
    <property type="entry name" value="HAD_sf"/>
</dbReference>
<sequence>MNNYVLANGSMIYKDHKLVKSHKIDPFLVTKILELIKQTKVLSMFNTNELEQTFCNSWILKHKAKFFTKITYYKEKDIDINNTFKILLWHNNPKKIAKIHQQWNKLFGEYLQIDLSGFKNSFIEITSKNVNKGSGNKEFCLISNIDPKKAIHIGDSMNDASTKGQIGYLCALKNSVQELKNIADFISEYSCGQQGLVKFIDKKIDWKNHNLK</sequence>